<dbReference type="NCBIfam" id="TIGR01494">
    <property type="entry name" value="ATPase_P-type"/>
    <property type="match status" value="2"/>
</dbReference>
<keyword evidence="4" id="KW-0547">Nucleotide-binding</keyword>
<dbReference type="Gene3D" id="3.40.1110.10">
    <property type="entry name" value="Calcium-transporting ATPase, cytoplasmic domain N"/>
    <property type="match status" value="1"/>
</dbReference>
<dbReference type="SUPFAM" id="SSF56784">
    <property type="entry name" value="HAD-like"/>
    <property type="match status" value="1"/>
</dbReference>
<dbReference type="Gene3D" id="2.70.150.10">
    <property type="entry name" value="Calcium-transporting ATPase, cytoplasmic transduction domain A"/>
    <property type="match status" value="1"/>
</dbReference>
<dbReference type="Pfam" id="PF00690">
    <property type="entry name" value="Cation_ATPase_N"/>
    <property type="match status" value="1"/>
</dbReference>
<feature type="domain" description="Cation-transporting P-type ATPase N-terminal" evidence="10">
    <location>
        <begin position="1"/>
        <end position="70"/>
    </location>
</feature>
<evidence type="ECO:0000313" key="11">
    <source>
        <dbReference type="EMBL" id="MFC6037780.1"/>
    </source>
</evidence>
<evidence type="ECO:0000256" key="3">
    <source>
        <dbReference type="ARBA" id="ARBA00022692"/>
    </source>
</evidence>
<protein>
    <submittedName>
        <fullName evidence="11">Cation-translocating P-type ATPase</fullName>
    </submittedName>
</protein>
<evidence type="ECO:0000259" key="10">
    <source>
        <dbReference type="SMART" id="SM00831"/>
    </source>
</evidence>
<feature type="transmembrane region" description="Helical" evidence="9">
    <location>
        <begin position="50"/>
        <end position="68"/>
    </location>
</feature>
<dbReference type="Pfam" id="PF00702">
    <property type="entry name" value="Hydrolase"/>
    <property type="match status" value="1"/>
</dbReference>
<dbReference type="SUPFAM" id="SSF81665">
    <property type="entry name" value="Calcium ATPase, transmembrane domain M"/>
    <property type="match status" value="1"/>
</dbReference>
<evidence type="ECO:0000313" key="12">
    <source>
        <dbReference type="Proteomes" id="UP001596116"/>
    </source>
</evidence>
<dbReference type="InterPro" id="IPR036412">
    <property type="entry name" value="HAD-like_sf"/>
</dbReference>
<sequence>MNVHDAFAELNAKSEGLSEAEASRRLEADGPNKLPETGRPSRLLIIIRQFNNPLTFILFAAAAAAFILGENADGVFICAVVAINVFIGALQEWRAEASAASLKKTLRIKPTVIRDGVRRVIDIEEIVSGDIVCLESGAVAPADLRLVSAQDLRMDESLLTGESKPASKQSDTTLEEATTLGDRRNMALAGTMVVAGRGVGLVCAVGEATEIGAIAKMLGARGARPPLLIRMEAFSARIGLFIVGLTALLGLAFFLQGAAFSDVLLLSVALAVSAIPEGLPAAITVTLAIASSRMGKRNVIVRRLPAVEALGSCTLIATDKTGTLTVNRLTAKKIILPDGAEFDITGEGLELSGELQPAGGVECDDLTKDRVFLLSRAAALTNEAAIHETDGVVEAQGDSVDIAFLVLAEKLGARKKDLQSTFRRHSALPYEPQHGYSASLDIETENGFISAKGAPEIVLNMCAHFDRKTAEDALHRLASAGYRVIAVAQGSAPSDGGALEAQHLGDLDFLGFVGLIDPLRREAPEAVACARAAGIDVRMVTGDHPETALAIARQLDPSWAPETVLTGAELSSLTGDALRDRINGAAIFARVEPAQKNLIVRELQAQGHFVAVTGDGVNDAPALKAANVGVAMGAGGTDVARAAADLIITDDNFASIVAGVEEGRAAYDNIRKIVWLLLATAVTEVLIFILALTFSMPIPLTAVQILWMNLVTEGVQDVALAFEGKEPDLMKRKPRRPKEPIFDRQMIEQCLVIGLYVSIISFGLYYYLYEILGFDIETARNITLLFLVSFHNFHAFNCRSETRSAFRVPLRANPILIFGVAGAQLLHILAMYTPVISDVLEIEPVALWEWAVVFALGGTVVVVGELYKFFIARPRAQRHFAGPMKAPAHA</sequence>
<dbReference type="InterPro" id="IPR050510">
    <property type="entry name" value="Cation_transp_ATPase_P-type"/>
</dbReference>
<dbReference type="Gene3D" id="1.20.1110.10">
    <property type="entry name" value="Calcium-transporting ATPase, transmembrane domain"/>
    <property type="match status" value="1"/>
</dbReference>
<organism evidence="11 12">
    <name type="scientific">Hyphococcus aureus</name>
    <dbReference type="NCBI Taxonomy" id="2666033"/>
    <lineage>
        <taxon>Bacteria</taxon>
        <taxon>Pseudomonadati</taxon>
        <taxon>Pseudomonadota</taxon>
        <taxon>Alphaproteobacteria</taxon>
        <taxon>Parvularculales</taxon>
        <taxon>Parvularculaceae</taxon>
        <taxon>Hyphococcus</taxon>
    </lineage>
</organism>
<feature type="transmembrane region" description="Helical" evidence="9">
    <location>
        <begin position="673"/>
        <end position="694"/>
    </location>
</feature>
<dbReference type="InterPro" id="IPR023298">
    <property type="entry name" value="ATPase_P-typ_TM_dom_sf"/>
</dbReference>
<comment type="caution">
    <text evidence="11">The sequence shown here is derived from an EMBL/GenBank/DDBJ whole genome shotgun (WGS) entry which is preliminary data.</text>
</comment>
<evidence type="ECO:0000256" key="7">
    <source>
        <dbReference type="ARBA" id="ARBA00022989"/>
    </source>
</evidence>
<keyword evidence="3 9" id="KW-0812">Transmembrane</keyword>
<feature type="transmembrane region" description="Helical" evidence="9">
    <location>
        <begin position="74"/>
        <end position="93"/>
    </location>
</feature>
<dbReference type="SUPFAM" id="SSF81660">
    <property type="entry name" value="Metal cation-transporting ATPase, ATP-binding domain N"/>
    <property type="match status" value="1"/>
</dbReference>
<evidence type="ECO:0000256" key="6">
    <source>
        <dbReference type="ARBA" id="ARBA00022967"/>
    </source>
</evidence>
<comment type="similarity">
    <text evidence="2">Belongs to the cation transport ATPase (P-type) (TC 3.A.3) family. Type IIA subfamily.</text>
</comment>
<gene>
    <name evidence="11" type="ORF">ACFMB1_19670</name>
</gene>
<dbReference type="InterPro" id="IPR023214">
    <property type="entry name" value="HAD_sf"/>
</dbReference>
<dbReference type="InterPro" id="IPR018303">
    <property type="entry name" value="ATPase_P-typ_P_site"/>
</dbReference>
<evidence type="ECO:0000256" key="2">
    <source>
        <dbReference type="ARBA" id="ARBA00005675"/>
    </source>
</evidence>
<evidence type="ECO:0000256" key="8">
    <source>
        <dbReference type="ARBA" id="ARBA00023136"/>
    </source>
</evidence>
<dbReference type="InterPro" id="IPR004014">
    <property type="entry name" value="ATPase_P-typ_cation-transptr_N"/>
</dbReference>
<dbReference type="SFLD" id="SFLDF00027">
    <property type="entry name" value="p-type_atpase"/>
    <property type="match status" value="1"/>
</dbReference>
<dbReference type="Pfam" id="PF00122">
    <property type="entry name" value="E1-E2_ATPase"/>
    <property type="match status" value="1"/>
</dbReference>
<dbReference type="PRINTS" id="PR00120">
    <property type="entry name" value="HATPASE"/>
</dbReference>
<dbReference type="PRINTS" id="PR00119">
    <property type="entry name" value="CATATPASE"/>
</dbReference>
<name>A0ABW1L0D6_9PROT</name>
<evidence type="ECO:0000256" key="1">
    <source>
        <dbReference type="ARBA" id="ARBA00004141"/>
    </source>
</evidence>
<keyword evidence="7 9" id="KW-1133">Transmembrane helix</keyword>
<proteinExistence type="inferred from homology"/>
<dbReference type="PROSITE" id="PS00154">
    <property type="entry name" value="ATPASE_E1_E2"/>
    <property type="match status" value="1"/>
</dbReference>
<dbReference type="Gene3D" id="3.40.50.1000">
    <property type="entry name" value="HAD superfamily/HAD-like"/>
    <property type="match status" value="1"/>
</dbReference>
<dbReference type="PANTHER" id="PTHR43294:SF20">
    <property type="entry name" value="P-TYPE ATPASE"/>
    <property type="match status" value="1"/>
</dbReference>
<dbReference type="SFLD" id="SFLDS00003">
    <property type="entry name" value="Haloacid_Dehalogenase"/>
    <property type="match status" value="1"/>
</dbReference>
<dbReference type="InterPro" id="IPR001757">
    <property type="entry name" value="P_typ_ATPase"/>
</dbReference>
<dbReference type="InterPro" id="IPR059000">
    <property type="entry name" value="ATPase_P-type_domA"/>
</dbReference>
<dbReference type="SFLD" id="SFLDG00002">
    <property type="entry name" value="C1.7:_P-type_atpase_like"/>
    <property type="match status" value="1"/>
</dbReference>
<reference evidence="11 12" key="1">
    <citation type="submission" date="2024-09" db="EMBL/GenBank/DDBJ databases">
        <authorList>
            <person name="Zhang Z.-H."/>
        </authorList>
    </citation>
    <scope>NUCLEOTIDE SEQUENCE [LARGE SCALE GENOMIC DNA]</scope>
    <source>
        <strain evidence="11 12">HHTR114</strain>
    </source>
</reference>
<keyword evidence="5" id="KW-0067">ATP-binding</keyword>
<dbReference type="RefSeq" id="WP_379923977.1">
    <property type="nucleotide sequence ID" value="NZ_JBHPON010000003.1"/>
</dbReference>
<dbReference type="SMART" id="SM00831">
    <property type="entry name" value="Cation_ATPase_N"/>
    <property type="match status" value="1"/>
</dbReference>
<accession>A0ABW1L0D6</accession>
<feature type="transmembrane region" description="Helical" evidence="9">
    <location>
        <begin position="810"/>
        <end position="830"/>
    </location>
</feature>
<keyword evidence="8 9" id="KW-0472">Membrane</keyword>
<keyword evidence="12" id="KW-1185">Reference proteome</keyword>
<dbReference type="Proteomes" id="UP001596116">
    <property type="component" value="Unassembled WGS sequence"/>
</dbReference>
<dbReference type="EMBL" id="JBHPON010000003">
    <property type="protein sequence ID" value="MFC6037780.1"/>
    <property type="molecule type" value="Genomic_DNA"/>
</dbReference>
<dbReference type="SUPFAM" id="SSF81653">
    <property type="entry name" value="Calcium ATPase, transduction domain A"/>
    <property type="match status" value="1"/>
</dbReference>
<evidence type="ECO:0000256" key="4">
    <source>
        <dbReference type="ARBA" id="ARBA00022741"/>
    </source>
</evidence>
<keyword evidence="6" id="KW-1278">Translocase</keyword>
<feature type="transmembrane region" description="Helical" evidence="9">
    <location>
        <begin position="264"/>
        <end position="290"/>
    </location>
</feature>
<feature type="transmembrane region" description="Helical" evidence="9">
    <location>
        <begin position="746"/>
        <end position="767"/>
    </location>
</feature>
<evidence type="ECO:0000256" key="9">
    <source>
        <dbReference type="SAM" id="Phobius"/>
    </source>
</evidence>
<feature type="transmembrane region" description="Helical" evidence="9">
    <location>
        <begin position="238"/>
        <end position="258"/>
    </location>
</feature>
<dbReference type="PANTHER" id="PTHR43294">
    <property type="entry name" value="SODIUM/POTASSIUM-TRANSPORTING ATPASE SUBUNIT ALPHA"/>
    <property type="match status" value="1"/>
</dbReference>
<dbReference type="InterPro" id="IPR044492">
    <property type="entry name" value="P_typ_ATPase_HD_dom"/>
</dbReference>
<dbReference type="Pfam" id="PF00689">
    <property type="entry name" value="Cation_ATPase_C"/>
    <property type="match status" value="1"/>
</dbReference>
<comment type="subcellular location">
    <subcellularLocation>
        <location evidence="1">Membrane</location>
        <topology evidence="1">Multi-pass membrane protein</topology>
    </subcellularLocation>
</comment>
<dbReference type="InterPro" id="IPR006068">
    <property type="entry name" value="ATPase_P-typ_cation-transptr_C"/>
</dbReference>
<evidence type="ECO:0000256" key="5">
    <source>
        <dbReference type="ARBA" id="ARBA00022840"/>
    </source>
</evidence>
<dbReference type="InterPro" id="IPR023299">
    <property type="entry name" value="ATPase_P-typ_cyto_dom_N"/>
</dbReference>
<feature type="transmembrane region" description="Helical" evidence="9">
    <location>
        <begin position="850"/>
        <end position="870"/>
    </location>
</feature>
<dbReference type="InterPro" id="IPR008250">
    <property type="entry name" value="ATPase_P-typ_transduc_dom_A_sf"/>
</dbReference>